<keyword evidence="2" id="KW-1185">Reference proteome</keyword>
<evidence type="ECO:0000313" key="1">
    <source>
        <dbReference type="EMBL" id="KAI3355622.1"/>
    </source>
</evidence>
<proteinExistence type="predicted"/>
<comment type="caution">
    <text evidence="1">The sequence shown here is derived from an EMBL/GenBank/DDBJ whole genome shotgun (WGS) entry which is preliminary data.</text>
</comment>
<protein>
    <submittedName>
        <fullName evidence="1">Uncharacterized protein</fullName>
    </submittedName>
</protein>
<sequence>NQYETMFALTRWSSYNGVQALSLSLGEQGGRYHNQPTSNHFPPSSLWFEVVDARSLVPVVAATPEPGGGHQEVRDAVRLKKESYRAMLACGTPDAS</sequence>
<dbReference type="Proteomes" id="UP000831701">
    <property type="component" value="Chromosome 21"/>
</dbReference>
<reference evidence="1" key="1">
    <citation type="submission" date="2022-04" db="EMBL/GenBank/DDBJ databases">
        <title>Jade perch genome.</title>
        <authorList>
            <person name="Chao B."/>
        </authorList>
    </citation>
    <scope>NUCLEOTIDE SEQUENCE</scope>
    <source>
        <strain evidence="1">CB-2022</strain>
    </source>
</reference>
<gene>
    <name evidence="1" type="ORF">L3Q82_017911</name>
</gene>
<organism evidence="1 2">
    <name type="scientific">Scortum barcoo</name>
    <name type="common">barcoo grunter</name>
    <dbReference type="NCBI Taxonomy" id="214431"/>
    <lineage>
        <taxon>Eukaryota</taxon>
        <taxon>Metazoa</taxon>
        <taxon>Chordata</taxon>
        <taxon>Craniata</taxon>
        <taxon>Vertebrata</taxon>
        <taxon>Euteleostomi</taxon>
        <taxon>Actinopterygii</taxon>
        <taxon>Neopterygii</taxon>
        <taxon>Teleostei</taxon>
        <taxon>Neoteleostei</taxon>
        <taxon>Acanthomorphata</taxon>
        <taxon>Eupercaria</taxon>
        <taxon>Centrarchiformes</taxon>
        <taxon>Terapontoidei</taxon>
        <taxon>Terapontidae</taxon>
        <taxon>Scortum</taxon>
    </lineage>
</organism>
<evidence type="ECO:0000313" key="2">
    <source>
        <dbReference type="Proteomes" id="UP000831701"/>
    </source>
</evidence>
<name>A0ACB8VJ24_9TELE</name>
<feature type="non-terminal residue" evidence="1">
    <location>
        <position position="1"/>
    </location>
</feature>
<dbReference type="EMBL" id="CM041551">
    <property type="protein sequence ID" value="KAI3355622.1"/>
    <property type="molecule type" value="Genomic_DNA"/>
</dbReference>
<accession>A0ACB8VJ24</accession>